<dbReference type="InterPro" id="IPR029479">
    <property type="entry name" value="Nitroreductase"/>
</dbReference>
<evidence type="ECO:0000256" key="3">
    <source>
        <dbReference type="ARBA" id="ARBA00022643"/>
    </source>
</evidence>
<dbReference type="SUPFAM" id="SSF55469">
    <property type="entry name" value="FMN-dependent nitroreductase-like"/>
    <property type="match status" value="1"/>
</dbReference>
<sequence>MEDILRLRGLTPPGPAPDSALHTILGHRSCRAYLPDPVPEALMRQLLAAAQSAPSSCNLQAWSVVRVTAPARKAQLAALSGGQSHVAEAPVLLCFLADLARPGAVAEDNGVPSETLDYLETLLVGVIDATLAAQNLATAAEGAGLGTCYLGGMRNDIAAVARILDLPPRVAPVFGLTLGYPDPVRPAAPRPRLPVQSQLHEERYDRRDPLRGVADYEAHLAAFNRAQGREVPPWGLQSARRLATPERMEGRDGLAGALAALGLARR</sequence>
<evidence type="ECO:0000256" key="1">
    <source>
        <dbReference type="ARBA" id="ARBA00008366"/>
    </source>
</evidence>
<dbReference type="PIRSF" id="PIRSF005426">
    <property type="entry name" value="Frp"/>
    <property type="match status" value="1"/>
</dbReference>
<name>A0A6L7G1J4_9RHOB</name>
<dbReference type="AlphaFoldDB" id="A0A6L7G1J4"/>
<keyword evidence="8" id="KW-1185">Reference proteome</keyword>
<proteinExistence type="inferred from homology"/>
<accession>A0A6L7G1J4</accession>
<evidence type="ECO:0000313" key="8">
    <source>
        <dbReference type="Proteomes" id="UP000477911"/>
    </source>
</evidence>
<dbReference type="Gene3D" id="3.40.109.10">
    <property type="entry name" value="NADH Oxidase"/>
    <property type="match status" value="1"/>
</dbReference>
<organism evidence="7 8">
    <name type="scientific">Pseudooceanicola albus</name>
    <dbReference type="NCBI Taxonomy" id="2692189"/>
    <lineage>
        <taxon>Bacteria</taxon>
        <taxon>Pseudomonadati</taxon>
        <taxon>Pseudomonadota</taxon>
        <taxon>Alphaproteobacteria</taxon>
        <taxon>Rhodobacterales</taxon>
        <taxon>Paracoccaceae</taxon>
        <taxon>Pseudooceanicola</taxon>
    </lineage>
</organism>
<dbReference type="GO" id="GO:0016491">
    <property type="term" value="F:oxidoreductase activity"/>
    <property type="evidence" value="ECO:0007669"/>
    <property type="project" value="UniProtKB-UniRule"/>
</dbReference>
<evidence type="ECO:0000256" key="5">
    <source>
        <dbReference type="PIRNR" id="PIRNR005426"/>
    </source>
</evidence>
<reference evidence="7 8" key="1">
    <citation type="submission" date="2019-12" db="EMBL/GenBank/DDBJ databases">
        <authorList>
            <person name="Li M."/>
        </authorList>
    </citation>
    <scope>NUCLEOTIDE SEQUENCE [LARGE SCALE GENOMIC DNA]</scope>
    <source>
        <strain evidence="7 8">GBMRC 2024</strain>
    </source>
</reference>
<evidence type="ECO:0000259" key="6">
    <source>
        <dbReference type="Pfam" id="PF00881"/>
    </source>
</evidence>
<evidence type="ECO:0000256" key="2">
    <source>
        <dbReference type="ARBA" id="ARBA00022630"/>
    </source>
</evidence>
<keyword evidence="5" id="KW-0521">NADP</keyword>
<dbReference type="CDD" id="cd02146">
    <property type="entry name" value="NfsA-like"/>
    <property type="match status" value="1"/>
</dbReference>
<gene>
    <name evidence="7" type="ORF">GR170_08085</name>
</gene>
<keyword evidence="3 5" id="KW-0288">FMN</keyword>
<dbReference type="PANTHER" id="PTHR43425:SF2">
    <property type="entry name" value="OXYGEN-INSENSITIVE NADPH NITROREDUCTASE"/>
    <property type="match status" value="1"/>
</dbReference>
<evidence type="ECO:0000313" key="7">
    <source>
        <dbReference type="EMBL" id="MXN17789.1"/>
    </source>
</evidence>
<keyword evidence="4 5" id="KW-0560">Oxidoreductase</keyword>
<dbReference type="EMBL" id="WUMU01000006">
    <property type="protein sequence ID" value="MXN17789.1"/>
    <property type="molecule type" value="Genomic_DNA"/>
</dbReference>
<protein>
    <submittedName>
        <fullName evidence="7">NADPH-dependent oxidoreductase</fullName>
    </submittedName>
</protein>
<dbReference type="InterPro" id="IPR000415">
    <property type="entry name" value="Nitroreductase-like"/>
</dbReference>
<dbReference type="Proteomes" id="UP000477911">
    <property type="component" value="Unassembled WGS sequence"/>
</dbReference>
<dbReference type="InterPro" id="IPR016446">
    <property type="entry name" value="Flavin_OxRdtase_Frp"/>
</dbReference>
<comment type="caution">
    <text evidence="7">The sequence shown here is derived from an EMBL/GenBank/DDBJ whole genome shotgun (WGS) entry which is preliminary data.</text>
</comment>
<comment type="similarity">
    <text evidence="1 5">Belongs to the flavin oxidoreductase frp family.</text>
</comment>
<dbReference type="Pfam" id="PF00881">
    <property type="entry name" value="Nitroreductase"/>
    <property type="match status" value="1"/>
</dbReference>
<dbReference type="RefSeq" id="WP_160893493.1">
    <property type="nucleotide sequence ID" value="NZ_WUMU01000006.1"/>
</dbReference>
<dbReference type="PANTHER" id="PTHR43425">
    <property type="entry name" value="OXYGEN-INSENSITIVE NADPH NITROREDUCTASE"/>
    <property type="match status" value="1"/>
</dbReference>
<keyword evidence="2 5" id="KW-0285">Flavoprotein</keyword>
<feature type="domain" description="Nitroreductase" evidence="6">
    <location>
        <begin position="24"/>
        <end position="180"/>
    </location>
</feature>
<evidence type="ECO:0000256" key="4">
    <source>
        <dbReference type="ARBA" id="ARBA00023002"/>
    </source>
</evidence>